<dbReference type="GO" id="GO:0016491">
    <property type="term" value="F:oxidoreductase activity"/>
    <property type="evidence" value="ECO:0007669"/>
    <property type="project" value="UniProtKB-KW"/>
</dbReference>
<feature type="binding site" evidence="4">
    <location>
        <begin position="175"/>
        <end position="182"/>
    </location>
    <ligand>
        <name>NAD(+)</name>
        <dbReference type="ChEBI" id="CHEBI:57540"/>
    </ligand>
</feature>
<accession>A0A5C5Y117</accession>
<dbReference type="InterPro" id="IPR036188">
    <property type="entry name" value="FAD/NAD-bd_sf"/>
</dbReference>
<keyword evidence="4" id="KW-0547">Nucleotide-binding</keyword>
<feature type="binding site" evidence="4">
    <location>
        <position position="304"/>
    </location>
    <ligand>
        <name>FAD</name>
        <dbReference type="ChEBI" id="CHEBI:57692"/>
    </ligand>
</feature>
<dbReference type="PANTHER" id="PTHR43014">
    <property type="entry name" value="MERCURIC REDUCTASE"/>
    <property type="match status" value="1"/>
</dbReference>
<dbReference type="Pfam" id="PF07992">
    <property type="entry name" value="Pyr_redox_2"/>
    <property type="match status" value="1"/>
</dbReference>
<feature type="binding site" evidence="4">
    <location>
        <position position="53"/>
    </location>
    <ligand>
        <name>FAD</name>
        <dbReference type="ChEBI" id="CHEBI:57692"/>
    </ligand>
</feature>
<sequence length="451" mass="48493">MSSPTHFDLIVIGTGPAGGTVASKIAETGKRVAIVDERTFGGTCALRGCNPKKVYVNAGQLLDRVRRSNGQLVADASARIDWEKLHAFKETFTRPVAEGSEASFRDSGITTLHGTAKFIGVSTLSIAGELYEADRIVIATGGRPRTLSFPNSECLISSDVFLDLSQLPRHIAFVGGGYISMEFAHVAARAGSRVTIIEKNSSVLSGFDPDLVKTLTAHSHQLGIQFLLNQTIEGIDVLGDESRRIKLRDGQTVAADCVVHGAGRVPNIDRMQLDVAGIQHDQDGVSVDAHLRSQSNERVYAVGDCARTAQPRLTPVANEDARIVAKNLFADRPVRSPDYGMVPHACFTTPAIASVGLSEEQARQTSADLDVRTGDMSDWSSVRKTGKTVAGYKVLIDRDSDAILGAHLLGPGAEETINLFAMAMKHNLTAAEVKSTLFVFPSFSHDIRQMI</sequence>
<proteinExistence type="inferred from homology"/>
<dbReference type="PRINTS" id="PR00411">
    <property type="entry name" value="PNDRDTASEI"/>
</dbReference>
<keyword evidence="4" id="KW-0520">NAD</keyword>
<evidence type="ECO:0000256" key="4">
    <source>
        <dbReference type="PIRSR" id="PIRSR000350-3"/>
    </source>
</evidence>
<comment type="cofactor">
    <cofactor evidence="4">
        <name>FAD</name>
        <dbReference type="ChEBI" id="CHEBI:57692"/>
    </cofactor>
    <text evidence="4">Binds 1 FAD per subunit.</text>
</comment>
<reference evidence="8 9" key="1">
    <citation type="submission" date="2019-02" db="EMBL/GenBank/DDBJ databases">
        <title>Deep-cultivation of Planctomycetes and their phenomic and genomic characterization uncovers novel biology.</title>
        <authorList>
            <person name="Wiegand S."/>
            <person name="Jogler M."/>
            <person name="Boedeker C."/>
            <person name="Pinto D."/>
            <person name="Vollmers J."/>
            <person name="Rivas-Marin E."/>
            <person name="Kohn T."/>
            <person name="Peeters S.H."/>
            <person name="Heuer A."/>
            <person name="Rast P."/>
            <person name="Oberbeckmann S."/>
            <person name="Bunk B."/>
            <person name="Jeske O."/>
            <person name="Meyerdierks A."/>
            <person name="Storesund J.E."/>
            <person name="Kallscheuer N."/>
            <person name="Luecker S."/>
            <person name="Lage O.M."/>
            <person name="Pohl T."/>
            <person name="Merkel B.J."/>
            <person name="Hornburger P."/>
            <person name="Mueller R.-W."/>
            <person name="Bruemmer F."/>
            <person name="Labrenz M."/>
            <person name="Spormann A.M."/>
            <person name="Op Den Camp H."/>
            <person name="Overmann J."/>
            <person name="Amann R."/>
            <person name="Jetten M.S.M."/>
            <person name="Mascher T."/>
            <person name="Medema M.H."/>
            <person name="Devos D.P."/>
            <person name="Kaster A.-K."/>
            <person name="Ovreas L."/>
            <person name="Rohde M."/>
            <person name="Galperin M.Y."/>
            <person name="Jogler C."/>
        </authorList>
    </citation>
    <scope>NUCLEOTIDE SEQUENCE [LARGE SCALE GENOMIC DNA]</scope>
    <source>
        <strain evidence="8 9">Pan14r</strain>
    </source>
</reference>
<evidence type="ECO:0000256" key="1">
    <source>
        <dbReference type="ARBA" id="ARBA00007532"/>
    </source>
</evidence>
<feature type="domain" description="FAD/NAD(P)-binding" evidence="7">
    <location>
        <begin position="7"/>
        <end position="320"/>
    </location>
</feature>
<dbReference type="PIRSF" id="PIRSF000350">
    <property type="entry name" value="Mercury_reductase_MerA"/>
    <property type="match status" value="1"/>
</dbReference>
<dbReference type="OrthoDB" id="230580at2"/>
<dbReference type="SUPFAM" id="SSF55424">
    <property type="entry name" value="FAD/NAD-linked reductases, dimerisation (C-terminal) domain"/>
    <property type="match status" value="1"/>
</dbReference>
<evidence type="ECO:0000313" key="9">
    <source>
        <dbReference type="Proteomes" id="UP000317238"/>
    </source>
</evidence>
<dbReference type="InterPro" id="IPR004099">
    <property type="entry name" value="Pyr_nucl-diS_OxRdtase_dimer"/>
</dbReference>
<dbReference type="InterPro" id="IPR023753">
    <property type="entry name" value="FAD/NAD-binding_dom"/>
</dbReference>
<dbReference type="Gene3D" id="3.30.390.30">
    <property type="match status" value="1"/>
</dbReference>
<feature type="disulfide bond" description="Redox-active" evidence="5">
    <location>
        <begin position="44"/>
        <end position="49"/>
    </location>
</feature>
<dbReference type="Pfam" id="PF02852">
    <property type="entry name" value="Pyr_redox_dim"/>
    <property type="match status" value="1"/>
</dbReference>
<comment type="similarity">
    <text evidence="1">Belongs to the class-I pyridine nucleotide-disulfide oxidoreductase family.</text>
</comment>
<dbReference type="InterPro" id="IPR016156">
    <property type="entry name" value="FAD/NAD-linked_Rdtase_dimer_sf"/>
</dbReference>
<feature type="binding site" evidence="4">
    <location>
        <position position="198"/>
    </location>
    <ligand>
        <name>NAD(+)</name>
        <dbReference type="ChEBI" id="CHEBI:57540"/>
    </ligand>
</feature>
<dbReference type="SUPFAM" id="SSF51905">
    <property type="entry name" value="FAD/NAD(P)-binding domain"/>
    <property type="match status" value="1"/>
</dbReference>
<dbReference type="PANTHER" id="PTHR43014:SF5">
    <property type="entry name" value="GLUTATHIONE REDUCTASE (NADPH)"/>
    <property type="match status" value="1"/>
</dbReference>
<dbReference type="PRINTS" id="PR00368">
    <property type="entry name" value="FADPNR"/>
</dbReference>
<evidence type="ECO:0000259" key="6">
    <source>
        <dbReference type="Pfam" id="PF02852"/>
    </source>
</evidence>
<keyword evidence="2" id="KW-0285">Flavoprotein</keyword>
<dbReference type="EMBL" id="SJPL01000001">
    <property type="protein sequence ID" value="TWT68323.1"/>
    <property type="molecule type" value="Genomic_DNA"/>
</dbReference>
<keyword evidence="8" id="KW-0560">Oxidoreductase</keyword>
<gene>
    <name evidence="8" type="primary">garB</name>
    <name evidence="8" type="ORF">Pan14r_05670</name>
</gene>
<dbReference type="AlphaFoldDB" id="A0A5C5Y117"/>
<dbReference type="Proteomes" id="UP000317238">
    <property type="component" value="Unassembled WGS sequence"/>
</dbReference>
<feature type="binding site" evidence="4">
    <location>
        <position position="263"/>
    </location>
    <ligand>
        <name>NAD(+)</name>
        <dbReference type="ChEBI" id="CHEBI:57540"/>
    </ligand>
</feature>
<feature type="domain" description="Pyridine nucleotide-disulphide oxidoreductase dimerisation" evidence="6">
    <location>
        <begin position="342"/>
        <end position="450"/>
    </location>
</feature>
<protein>
    <submittedName>
        <fullName evidence="8">Glutathione amide reductase</fullName>
        <ecNumber evidence="8">1.8.1.16</ecNumber>
    </submittedName>
</protein>
<evidence type="ECO:0000313" key="8">
    <source>
        <dbReference type="EMBL" id="TWT68323.1"/>
    </source>
</evidence>
<dbReference type="EC" id="1.8.1.16" evidence="8"/>
<evidence type="ECO:0000259" key="7">
    <source>
        <dbReference type="Pfam" id="PF07992"/>
    </source>
</evidence>
<evidence type="ECO:0000256" key="2">
    <source>
        <dbReference type="ARBA" id="ARBA00022630"/>
    </source>
</evidence>
<comment type="caution">
    <text evidence="8">The sequence shown here is derived from an EMBL/GenBank/DDBJ whole genome shotgun (WGS) entry which is preliminary data.</text>
</comment>
<evidence type="ECO:0000256" key="5">
    <source>
        <dbReference type="PIRSR" id="PIRSR000350-4"/>
    </source>
</evidence>
<evidence type="ECO:0000256" key="3">
    <source>
        <dbReference type="ARBA" id="ARBA00022827"/>
    </source>
</evidence>
<organism evidence="8 9">
    <name type="scientific">Crateriforma conspicua</name>
    <dbReference type="NCBI Taxonomy" id="2527996"/>
    <lineage>
        <taxon>Bacteria</taxon>
        <taxon>Pseudomonadati</taxon>
        <taxon>Planctomycetota</taxon>
        <taxon>Planctomycetia</taxon>
        <taxon>Planctomycetales</taxon>
        <taxon>Planctomycetaceae</taxon>
        <taxon>Crateriforma</taxon>
    </lineage>
</organism>
<dbReference type="RefSeq" id="WP_146438257.1">
    <property type="nucleotide sequence ID" value="NZ_SJPL01000001.1"/>
</dbReference>
<dbReference type="GO" id="GO:0000166">
    <property type="term" value="F:nucleotide binding"/>
    <property type="evidence" value="ECO:0007669"/>
    <property type="project" value="UniProtKB-KW"/>
</dbReference>
<name>A0A5C5Y117_9PLAN</name>
<dbReference type="Gene3D" id="3.50.50.60">
    <property type="entry name" value="FAD/NAD(P)-binding domain"/>
    <property type="match status" value="2"/>
</dbReference>
<keyword evidence="9" id="KW-1185">Reference proteome</keyword>
<keyword evidence="3 4" id="KW-0274">FAD</keyword>
<dbReference type="InterPro" id="IPR001100">
    <property type="entry name" value="Pyr_nuc-diS_OxRdtase"/>
</dbReference>